<keyword evidence="5" id="KW-1185">Reference proteome</keyword>
<sequence length="264" mass="28162">MKHLSLAIIFVAALHNANSVHLGSRIVGGEESAPGAYPWQVFVEGVANGQAISGCGGTIISDRHVLTAAQCFDGAQIARMYFGSFNITASDEPNRVLMETSDFTIHPDFNSVYDNDIAVITLPRALELNEFIAVANLPSGADIESDFIGTEGLLAGWGSPDGTNSLSPTLRFTRNTVIEKVDCEAHYGVDWMGPGKLCIETQDLNGPCYGDAGSGLIRESDKTIIGTFSFLDTRGCLDGFAVGFIRVGQLVDWINGIVGAKNIK</sequence>
<dbReference type="InterPro" id="IPR051333">
    <property type="entry name" value="CLIP_Serine_Protease"/>
</dbReference>
<dbReference type="PROSITE" id="PS50240">
    <property type="entry name" value="TRYPSIN_DOM"/>
    <property type="match status" value="1"/>
</dbReference>
<proteinExistence type="predicted"/>
<organism evidence="4 5">
    <name type="scientific">Cloeon dipterum</name>
    <dbReference type="NCBI Taxonomy" id="197152"/>
    <lineage>
        <taxon>Eukaryota</taxon>
        <taxon>Metazoa</taxon>
        <taxon>Ecdysozoa</taxon>
        <taxon>Arthropoda</taxon>
        <taxon>Hexapoda</taxon>
        <taxon>Insecta</taxon>
        <taxon>Pterygota</taxon>
        <taxon>Palaeoptera</taxon>
        <taxon>Ephemeroptera</taxon>
        <taxon>Pisciforma</taxon>
        <taxon>Baetidae</taxon>
        <taxon>Cloeon</taxon>
    </lineage>
</organism>
<protein>
    <recommendedName>
        <fullName evidence="3">Peptidase S1 domain-containing protein</fullName>
    </recommendedName>
</protein>
<feature type="domain" description="Peptidase S1" evidence="3">
    <location>
        <begin position="26"/>
        <end position="259"/>
    </location>
</feature>
<dbReference type="InterPro" id="IPR001314">
    <property type="entry name" value="Peptidase_S1A"/>
</dbReference>
<dbReference type="Pfam" id="PF00089">
    <property type="entry name" value="Trypsin"/>
    <property type="match status" value="1"/>
</dbReference>
<evidence type="ECO:0000313" key="5">
    <source>
        <dbReference type="Proteomes" id="UP000494165"/>
    </source>
</evidence>
<evidence type="ECO:0000259" key="3">
    <source>
        <dbReference type="PROSITE" id="PS50240"/>
    </source>
</evidence>
<keyword evidence="2" id="KW-0732">Signal</keyword>
<dbReference type="GO" id="GO:0004252">
    <property type="term" value="F:serine-type endopeptidase activity"/>
    <property type="evidence" value="ECO:0007669"/>
    <property type="project" value="InterPro"/>
</dbReference>
<gene>
    <name evidence="4" type="ORF">CLODIP_2_CD11591</name>
</gene>
<reference evidence="4 5" key="1">
    <citation type="submission" date="2020-04" db="EMBL/GenBank/DDBJ databases">
        <authorList>
            <person name="Alioto T."/>
            <person name="Alioto T."/>
            <person name="Gomez Garrido J."/>
        </authorList>
    </citation>
    <scope>NUCLEOTIDE SEQUENCE [LARGE SCALE GENOMIC DNA]</scope>
</reference>
<evidence type="ECO:0000256" key="1">
    <source>
        <dbReference type="ARBA" id="ARBA00023157"/>
    </source>
</evidence>
<evidence type="ECO:0000313" key="4">
    <source>
        <dbReference type="EMBL" id="CAB3377926.1"/>
    </source>
</evidence>
<dbReference type="Gene3D" id="2.40.10.10">
    <property type="entry name" value="Trypsin-like serine proteases"/>
    <property type="match status" value="1"/>
</dbReference>
<dbReference type="SUPFAM" id="SSF50494">
    <property type="entry name" value="Trypsin-like serine proteases"/>
    <property type="match status" value="1"/>
</dbReference>
<feature type="signal peptide" evidence="2">
    <location>
        <begin position="1"/>
        <end position="19"/>
    </location>
</feature>
<dbReference type="PRINTS" id="PR00722">
    <property type="entry name" value="CHYMOTRYPSIN"/>
</dbReference>
<dbReference type="GO" id="GO:0006508">
    <property type="term" value="P:proteolysis"/>
    <property type="evidence" value="ECO:0007669"/>
    <property type="project" value="InterPro"/>
</dbReference>
<dbReference type="AlphaFoldDB" id="A0A8S1D6W1"/>
<evidence type="ECO:0000256" key="2">
    <source>
        <dbReference type="SAM" id="SignalP"/>
    </source>
</evidence>
<dbReference type="Proteomes" id="UP000494165">
    <property type="component" value="Unassembled WGS sequence"/>
</dbReference>
<dbReference type="InterPro" id="IPR001254">
    <property type="entry name" value="Trypsin_dom"/>
</dbReference>
<dbReference type="OrthoDB" id="5565075at2759"/>
<dbReference type="InterPro" id="IPR009003">
    <property type="entry name" value="Peptidase_S1_PA"/>
</dbReference>
<keyword evidence="1" id="KW-1015">Disulfide bond</keyword>
<dbReference type="FunFam" id="2.40.10.10:FF:000068">
    <property type="entry name" value="transmembrane protease serine 2"/>
    <property type="match status" value="1"/>
</dbReference>
<feature type="chain" id="PRO_5035860979" description="Peptidase S1 domain-containing protein" evidence="2">
    <location>
        <begin position="20"/>
        <end position="264"/>
    </location>
</feature>
<dbReference type="CDD" id="cd00190">
    <property type="entry name" value="Tryp_SPc"/>
    <property type="match status" value="1"/>
</dbReference>
<comment type="caution">
    <text evidence="4">The sequence shown here is derived from an EMBL/GenBank/DDBJ whole genome shotgun (WGS) entry which is preliminary data.</text>
</comment>
<accession>A0A8S1D6W1</accession>
<name>A0A8S1D6W1_9INSE</name>
<dbReference type="SMART" id="SM00020">
    <property type="entry name" value="Tryp_SPc"/>
    <property type="match status" value="1"/>
</dbReference>
<dbReference type="InterPro" id="IPR043504">
    <property type="entry name" value="Peptidase_S1_PA_chymotrypsin"/>
</dbReference>
<dbReference type="EMBL" id="CADEPI010000153">
    <property type="protein sequence ID" value="CAB3377926.1"/>
    <property type="molecule type" value="Genomic_DNA"/>
</dbReference>
<dbReference type="PANTHER" id="PTHR24260">
    <property type="match status" value="1"/>
</dbReference>
<dbReference type="PANTHER" id="PTHR24260:SF136">
    <property type="entry name" value="GH08193P-RELATED"/>
    <property type="match status" value="1"/>
</dbReference>